<feature type="non-terminal residue" evidence="1">
    <location>
        <position position="35"/>
    </location>
</feature>
<dbReference type="AlphaFoldDB" id="A0A392SGF7"/>
<reference evidence="1 2" key="1">
    <citation type="journal article" date="2018" name="Front. Plant Sci.">
        <title>Red Clover (Trifolium pratense) and Zigzag Clover (T. medium) - A Picture of Genomic Similarities and Differences.</title>
        <authorList>
            <person name="Dluhosova J."/>
            <person name="Istvanek J."/>
            <person name="Nedelnik J."/>
            <person name="Repkova J."/>
        </authorList>
    </citation>
    <scope>NUCLEOTIDE SEQUENCE [LARGE SCALE GENOMIC DNA]</scope>
    <source>
        <strain evidence="2">cv. 10/8</strain>
        <tissue evidence="1">Leaf</tissue>
    </source>
</reference>
<organism evidence="1 2">
    <name type="scientific">Trifolium medium</name>
    <dbReference type="NCBI Taxonomy" id="97028"/>
    <lineage>
        <taxon>Eukaryota</taxon>
        <taxon>Viridiplantae</taxon>
        <taxon>Streptophyta</taxon>
        <taxon>Embryophyta</taxon>
        <taxon>Tracheophyta</taxon>
        <taxon>Spermatophyta</taxon>
        <taxon>Magnoliopsida</taxon>
        <taxon>eudicotyledons</taxon>
        <taxon>Gunneridae</taxon>
        <taxon>Pentapetalae</taxon>
        <taxon>rosids</taxon>
        <taxon>fabids</taxon>
        <taxon>Fabales</taxon>
        <taxon>Fabaceae</taxon>
        <taxon>Papilionoideae</taxon>
        <taxon>50 kb inversion clade</taxon>
        <taxon>NPAAA clade</taxon>
        <taxon>Hologalegina</taxon>
        <taxon>IRL clade</taxon>
        <taxon>Trifolieae</taxon>
        <taxon>Trifolium</taxon>
    </lineage>
</organism>
<comment type="caution">
    <text evidence="1">The sequence shown here is derived from an EMBL/GenBank/DDBJ whole genome shotgun (WGS) entry which is preliminary data.</text>
</comment>
<keyword evidence="2" id="KW-1185">Reference proteome</keyword>
<evidence type="ECO:0000313" key="2">
    <source>
        <dbReference type="Proteomes" id="UP000265520"/>
    </source>
</evidence>
<dbReference type="EMBL" id="LXQA010379966">
    <property type="protein sequence ID" value="MCI47993.1"/>
    <property type="molecule type" value="Genomic_DNA"/>
</dbReference>
<name>A0A392SGF7_9FABA</name>
<proteinExistence type="predicted"/>
<evidence type="ECO:0000313" key="1">
    <source>
        <dbReference type="EMBL" id="MCI47993.1"/>
    </source>
</evidence>
<dbReference type="Proteomes" id="UP000265520">
    <property type="component" value="Unassembled WGS sequence"/>
</dbReference>
<protein>
    <submittedName>
        <fullName evidence="1">Uncharacterized protein</fullName>
    </submittedName>
</protein>
<sequence>MARRNLEFTVASRRNLGIGMNTGCVLVVLHEQHED</sequence>
<accession>A0A392SGF7</accession>